<dbReference type="EC" id="4.2.1.41" evidence="3"/>
<dbReference type="EC" id="4.1.3.3" evidence="3"/>
<evidence type="ECO:0000256" key="1">
    <source>
        <dbReference type="ARBA" id="ARBA00023239"/>
    </source>
</evidence>
<protein>
    <submittedName>
        <fullName evidence="3">Dihydrodipicolinate synthase family protein</fullName>
        <ecNumber evidence="3">4.1.3.3</ecNumber>
        <ecNumber evidence="3">4.2.1.41</ecNumber>
        <ecNumber evidence="3">4.3.3.7</ecNumber>
    </submittedName>
</protein>
<dbReference type="RefSeq" id="WP_320224422.1">
    <property type="nucleotide sequence ID" value="NZ_JAVIJC010000001.1"/>
</dbReference>
<dbReference type="PANTHER" id="PTHR12128:SF67">
    <property type="entry name" value="BLR3884 PROTEIN"/>
    <property type="match status" value="1"/>
</dbReference>
<evidence type="ECO:0000313" key="4">
    <source>
        <dbReference type="Proteomes" id="UP001271249"/>
    </source>
</evidence>
<dbReference type="PRINTS" id="PR00146">
    <property type="entry name" value="DHPICSNTHASE"/>
</dbReference>
<comment type="similarity">
    <text evidence="2">Belongs to the DapA family.</text>
</comment>
<accession>A0ABU4YTP3</accession>
<dbReference type="EC" id="4.3.3.7" evidence="3"/>
<dbReference type="GO" id="GO:0008747">
    <property type="term" value="F:N-acetylneuraminate lyase activity"/>
    <property type="evidence" value="ECO:0007669"/>
    <property type="project" value="UniProtKB-EC"/>
</dbReference>
<dbReference type="Proteomes" id="UP001271249">
    <property type="component" value="Unassembled WGS sequence"/>
</dbReference>
<keyword evidence="1 2" id="KW-0456">Lyase</keyword>
<dbReference type="GO" id="GO:0047448">
    <property type="term" value="F:5-dehydro-4-deoxyglucarate dehydratase activity"/>
    <property type="evidence" value="ECO:0007669"/>
    <property type="project" value="UniProtKB-EC"/>
</dbReference>
<organism evidence="3 4">
    <name type="scientific">Mesorhizobium captivum</name>
    <dbReference type="NCBI Taxonomy" id="3072319"/>
    <lineage>
        <taxon>Bacteria</taxon>
        <taxon>Pseudomonadati</taxon>
        <taxon>Pseudomonadota</taxon>
        <taxon>Alphaproteobacteria</taxon>
        <taxon>Hyphomicrobiales</taxon>
        <taxon>Phyllobacteriaceae</taxon>
        <taxon>Mesorhizobium</taxon>
    </lineage>
</organism>
<name>A0ABU4YTP3_9HYPH</name>
<dbReference type="SUPFAM" id="SSF51569">
    <property type="entry name" value="Aldolase"/>
    <property type="match status" value="1"/>
</dbReference>
<dbReference type="PIRSF" id="PIRSF001365">
    <property type="entry name" value="DHDPS"/>
    <property type="match status" value="1"/>
</dbReference>
<comment type="caution">
    <text evidence="3">The sequence shown here is derived from an EMBL/GenBank/DDBJ whole genome shotgun (WGS) entry which is preliminary data.</text>
</comment>
<gene>
    <name evidence="3" type="ORF">RFN29_01755</name>
</gene>
<dbReference type="InterPro" id="IPR002220">
    <property type="entry name" value="DapA-like"/>
</dbReference>
<dbReference type="InterPro" id="IPR013785">
    <property type="entry name" value="Aldolase_TIM"/>
</dbReference>
<dbReference type="PANTHER" id="PTHR12128">
    <property type="entry name" value="DIHYDRODIPICOLINATE SYNTHASE"/>
    <property type="match status" value="1"/>
</dbReference>
<sequence length="305" mass="31813">MNSVQGVIAPILTPFEKDGSVARDLWVSHAKWVLAQGAHYLSPFGTTGEALSLSPSERMQALEWLAEAGIPADRMMPGTGVTALPDTVELSRHALELGCAGVMVLPSFFYMAAGDNGQARYYSELIEKVASPKLKLILYHIPQNSGVPVSPALAARLNAAFPDIVVAYKDSAGSWDNTAAVIAAAPNVSVFPSSEGQLTQGLASGAGGCISASVNLNAKAIRAVYEGVRAGRDVSAADAAIKAFRKAVQDAGLIGGMKAALAVRSGDHRWLNLRAPHENTTTQAGKALLEALGPLADHIPGPRRG</sequence>
<keyword evidence="4" id="KW-1185">Reference proteome</keyword>
<dbReference type="Gene3D" id="3.20.20.70">
    <property type="entry name" value="Aldolase class I"/>
    <property type="match status" value="1"/>
</dbReference>
<dbReference type="CDD" id="cd00408">
    <property type="entry name" value="DHDPS-like"/>
    <property type="match status" value="1"/>
</dbReference>
<dbReference type="SMART" id="SM01130">
    <property type="entry name" value="DHDPS"/>
    <property type="match status" value="1"/>
</dbReference>
<evidence type="ECO:0000313" key="3">
    <source>
        <dbReference type="EMBL" id="MDX8490294.1"/>
    </source>
</evidence>
<dbReference type="GO" id="GO:0008840">
    <property type="term" value="F:4-hydroxy-tetrahydrodipicolinate synthase activity"/>
    <property type="evidence" value="ECO:0007669"/>
    <property type="project" value="UniProtKB-EC"/>
</dbReference>
<proteinExistence type="inferred from homology"/>
<reference evidence="3 4" key="1">
    <citation type="submission" date="2023-08" db="EMBL/GenBank/DDBJ databases">
        <title>Implementing the SeqCode for naming new Mesorhizobium species isolated from Vachellia karroo root nodules.</title>
        <authorList>
            <person name="Van Lill M."/>
        </authorList>
    </citation>
    <scope>NUCLEOTIDE SEQUENCE [LARGE SCALE GENOMIC DNA]</scope>
    <source>
        <strain evidence="3 4">VK22B</strain>
    </source>
</reference>
<dbReference type="Pfam" id="PF00701">
    <property type="entry name" value="DHDPS"/>
    <property type="match status" value="1"/>
</dbReference>
<evidence type="ECO:0000256" key="2">
    <source>
        <dbReference type="PIRNR" id="PIRNR001365"/>
    </source>
</evidence>
<dbReference type="EMBL" id="JAVIJC010000001">
    <property type="protein sequence ID" value="MDX8490294.1"/>
    <property type="molecule type" value="Genomic_DNA"/>
</dbReference>